<gene>
    <name evidence="2" type="ORF">ANCCAN_03090</name>
</gene>
<feature type="region of interest" description="Disordered" evidence="1">
    <location>
        <begin position="1"/>
        <end position="40"/>
    </location>
</feature>
<proteinExistence type="predicted"/>
<organism evidence="2 3">
    <name type="scientific">Ancylostoma caninum</name>
    <name type="common">Dog hookworm</name>
    <dbReference type="NCBI Taxonomy" id="29170"/>
    <lineage>
        <taxon>Eukaryota</taxon>
        <taxon>Metazoa</taxon>
        <taxon>Ecdysozoa</taxon>
        <taxon>Nematoda</taxon>
        <taxon>Chromadorea</taxon>
        <taxon>Rhabditida</taxon>
        <taxon>Rhabditina</taxon>
        <taxon>Rhabditomorpha</taxon>
        <taxon>Strongyloidea</taxon>
        <taxon>Ancylostomatidae</taxon>
        <taxon>Ancylostomatinae</taxon>
        <taxon>Ancylostoma</taxon>
    </lineage>
</organism>
<comment type="caution">
    <text evidence="2">The sequence shown here is derived from an EMBL/GenBank/DDBJ whole genome shotgun (WGS) entry which is preliminary data.</text>
</comment>
<sequence length="40" mass="4471">MPSLPTVLPRNRFNSESQTMTSSLKMMKSMLLNVSGGDKR</sequence>
<evidence type="ECO:0000313" key="3">
    <source>
        <dbReference type="Proteomes" id="UP000252519"/>
    </source>
</evidence>
<protein>
    <submittedName>
        <fullName evidence="2">Uncharacterized protein</fullName>
    </submittedName>
</protein>
<accession>A0A368H2P6</accession>
<evidence type="ECO:0000256" key="1">
    <source>
        <dbReference type="SAM" id="MobiDB-lite"/>
    </source>
</evidence>
<dbReference type="Proteomes" id="UP000252519">
    <property type="component" value="Unassembled WGS sequence"/>
</dbReference>
<evidence type="ECO:0000313" key="2">
    <source>
        <dbReference type="EMBL" id="RCN50872.1"/>
    </source>
</evidence>
<feature type="compositionally biased region" description="Low complexity" evidence="1">
    <location>
        <begin position="19"/>
        <end position="32"/>
    </location>
</feature>
<dbReference type="EMBL" id="JOJR01000019">
    <property type="protein sequence ID" value="RCN50872.1"/>
    <property type="molecule type" value="Genomic_DNA"/>
</dbReference>
<reference evidence="2 3" key="1">
    <citation type="submission" date="2014-10" db="EMBL/GenBank/DDBJ databases">
        <title>Draft genome of the hookworm Ancylostoma caninum.</title>
        <authorList>
            <person name="Mitreva M."/>
        </authorList>
    </citation>
    <scope>NUCLEOTIDE SEQUENCE [LARGE SCALE GENOMIC DNA]</scope>
    <source>
        <strain evidence="2 3">Baltimore</strain>
    </source>
</reference>
<keyword evidence="3" id="KW-1185">Reference proteome</keyword>
<name>A0A368H2P6_ANCCA</name>
<dbReference type="AlphaFoldDB" id="A0A368H2P6"/>